<dbReference type="GO" id="GO:0005739">
    <property type="term" value="C:mitochondrion"/>
    <property type="evidence" value="ECO:0007669"/>
    <property type="project" value="UniProtKB-SubCell"/>
</dbReference>
<evidence type="ECO:0000256" key="6">
    <source>
        <dbReference type="ARBA" id="ARBA00022759"/>
    </source>
</evidence>
<evidence type="ECO:0000259" key="17">
    <source>
        <dbReference type="SMART" id="SM00484"/>
    </source>
</evidence>
<proteinExistence type="inferred from homology"/>
<feature type="region of interest" description="Disordered" evidence="16">
    <location>
        <begin position="774"/>
        <end position="800"/>
    </location>
</feature>
<dbReference type="PANTHER" id="PTHR11081">
    <property type="entry name" value="FLAP ENDONUCLEASE FAMILY MEMBER"/>
    <property type="match status" value="1"/>
</dbReference>
<feature type="compositionally biased region" description="Polar residues" evidence="16">
    <location>
        <begin position="430"/>
        <end position="441"/>
    </location>
</feature>
<evidence type="ECO:0000256" key="10">
    <source>
        <dbReference type="ARBA" id="ARBA00022842"/>
    </source>
</evidence>
<evidence type="ECO:0000256" key="5">
    <source>
        <dbReference type="ARBA" id="ARBA00022723"/>
    </source>
</evidence>
<evidence type="ECO:0000256" key="1">
    <source>
        <dbReference type="ARBA" id="ARBA00004173"/>
    </source>
</evidence>
<feature type="region of interest" description="Disordered" evidence="16">
    <location>
        <begin position="585"/>
        <end position="668"/>
    </location>
</feature>
<feature type="compositionally biased region" description="Basic residues" evidence="16">
    <location>
        <begin position="589"/>
        <end position="601"/>
    </location>
</feature>
<dbReference type="Pfam" id="PF00867">
    <property type="entry name" value="XPG_I"/>
    <property type="match status" value="1"/>
</dbReference>
<dbReference type="Pfam" id="PF00752">
    <property type="entry name" value="XPG_N"/>
    <property type="match status" value="1"/>
</dbReference>
<evidence type="ECO:0000256" key="2">
    <source>
        <dbReference type="ARBA" id="ARBA00022553"/>
    </source>
</evidence>
<comment type="function">
    <text evidence="15">Structure-specific nuclease with 5'-flap endonuclease and 5'-3' exonuclease activities involved in DNA replication and repair. During DNA replication, cleaves the 5'-overhanging flap structure that is generated by displacement synthesis when DNA polymerase encounters the 5'-end of a downstream Okazaki fragment. It enters the flap from the 5'-end and then tracks to cleave the flap base, leaving a nick for ligation. Also involved in the long patch base excision repair (LP-BER) pathway, by cleaving within the apurinic/apyrimidinic (AP) site-terminated flap. Acts as a genome stabilization factor that prevents flaps from equilibrating into structures that lead to duplications and deletions. Also possesses 5'-3' exonuclease activity on nicked or gapped double-stranded DNA, and exhibits RNase H activity. Also involved in replication and repair of rDNA and in repairing mitochondrial DNA.</text>
</comment>
<keyword evidence="5 15" id="KW-0479">Metal-binding</keyword>
<dbReference type="Proteomes" id="UP000479000">
    <property type="component" value="Unassembled WGS sequence"/>
</dbReference>
<dbReference type="InterPro" id="IPR006084">
    <property type="entry name" value="XPG/Rad2"/>
</dbReference>
<dbReference type="InterPro" id="IPR008918">
    <property type="entry name" value="HhH2"/>
</dbReference>
<dbReference type="SMART" id="SM00279">
    <property type="entry name" value="HhH2"/>
    <property type="match status" value="1"/>
</dbReference>
<evidence type="ECO:0000256" key="12">
    <source>
        <dbReference type="ARBA" id="ARBA00023204"/>
    </source>
</evidence>
<dbReference type="GO" id="GO:0030145">
    <property type="term" value="F:manganese ion binding"/>
    <property type="evidence" value="ECO:0007669"/>
    <property type="project" value="TreeGrafter"/>
</dbReference>
<keyword evidence="13 15" id="KW-0539">Nucleus</keyword>
<keyword evidence="10 15" id="KW-0460">Magnesium</keyword>
<feature type="compositionally biased region" description="Polar residues" evidence="16">
    <location>
        <begin position="451"/>
        <end position="460"/>
    </location>
</feature>
<dbReference type="GO" id="GO:0000287">
    <property type="term" value="F:magnesium ion binding"/>
    <property type="evidence" value="ECO:0007669"/>
    <property type="project" value="UniProtKB-UniRule"/>
</dbReference>
<evidence type="ECO:0000256" key="16">
    <source>
        <dbReference type="SAM" id="MobiDB-lite"/>
    </source>
</evidence>
<dbReference type="HAMAP" id="MF_00614">
    <property type="entry name" value="Fen"/>
    <property type="match status" value="1"/>
</dbReference>
<evidence type="ECO:0000313" key="19">
    <source>
        <dbReference type="EMBL" id="CAB0002026.1"/>
    </source>
</evidence>
<dbReference type="GO" id="GO:0005654">
    <property type="term" value="C:nucleoplasm"/>
    <property type="evidence" value="ECO:0007669"/>
    <property type="project" value="UniProtKB-SubCell"/>
</dbReference>
<evidence type="ECO:0000259" key="18">
    <source>
        <dbReference type="SMART" id="SM00485"/>
    </source>
</evidence>
<dbReference type="CDD" id="cd09907">
    <property type="entry name" value="H3TH_FEN1-Euk"/>
    <property type="match status" value="1"/>
</dbReference>
<dbReference type="EC" id="3.1.-.-" evidence="15"/>
<evidence type="ECO:0000256" key="9">
    <source>
        <dbReference type="ARBA" id="ARBA00022839"/>
    </source>
</evidence>
<dbReference type="GO" id="GO:0006284">
    <property type="term" value="P:base-excision repair"/>
    <property type="evidence" value="ECO:0007669"/>
    <property type="project" value="UniProtKB-UniRule"/>
</dbReference>
<dbReference type="SMART" id="SM00484">
    <property type="entry name" value="XPGI"/>
    <property type="match status" value="1"/>
</dbReference>
<keyword evidence="12 15" id="KW-0234">DNA repair</keyword>
<dbReference type="InterPro" id="IPR023426">
    <property type="entry name" value="Flap_endonuc"/>
</dbReference>
<dbReference type="Gene3D" id="1.10.150.20">
    <property type="entry name" value="5' to 3' exonuclease, C-terminal subdomain"/>
    <property type="match status" value="1"/>
</dbReference>
<dbReference type="CDD" id="cd09867">
    <property type="entry name" value="PIN_FEN1"/>
    <property type="match status" value="1"/>
</dbReference>
<keyword evidence="3 15" id="KW-0235">DNA replication</keyword>
<dbReference type="EMBL" id="CADCXU010011886">
    <property type="protein sequence ID" value="CAB0002026.1"/>
    <property type="molecule type" value="Genomic_DNA"/>
</dbReference>
<feature type="compositionally biased region" description="Basic residues" evidence="16">
    <location>
        <begin position="628"/>
        <end position="640"/>
    </location>
</feature>
<organism evidence="19 20">
    <name type="scientific">Nesidiocoris tenuis</name>
    <dbReference type="NCBI Taxonomy" id="355587"/>
    <lineage>
        <taxon>Eukaryota</taxon>
        <taxon>Metazoa</taxon>
        <taxon>Ecdysozoa</taxon>
        <taxon>Arthropoda</taxon>
        <taxon>Hexapoda</taxon>
        <taxon>Insecta</taxon>
        <taxon>Pterygota</taxon>
        <taxon>Neoptera</taxon>
        <taxon>Paraneoptera</taxon>
        <taxon>Hemiptera</taxon>
        <taxon>Heteroptera</taxon>
        <taxon>Panheteroptera</taxon>
        <taxon>Cimicomorpha</taxon>
        <taxon>Miridae</taxon>
        <taxon>Dicyphina</taxon>
        <taxon>Nesidiocoris</taxon>
    </lineage>
</organism>
<dbReference type="OrthoDB" id="1937206at2759"/>
<evidence type="ECO:0000313" key="20">
    <source>
        <dbReference type="Proteomes" id="UP000479000"/>
    </source>
</evidence>
<keyword evidence="20" id="KW-1185">Reference proteome</keyword>
<dbReference type="PROSITE" id="PS00842">
    <property type="entry name" value="XPG_2"/>
    <property type="match status" value="1"/>
</dbReference>
<dbReference type="FunFam" id="1.10.150.20:FF:000009">
    <property type="entry name" value="Flap endonuclease 1"/>
    <property type="match status" value="1"/>
</dbReference>
<dbReference type="InterPro" id="IPR036279">
    <property type="entry name" value="5-3_exonuclease_C_sf"/>
</dbReference>
<evidence type="ECO:0000256" key="14">
    <source>
        <dbReference type="ARBA" id="ARBA00034726"/>
    </source>
</evidence>
<dbReference type="InterPro" id="IPR006085">
    <property type="entry name" value="XPG_DNA_repair_N"/>
</dbReference>
<keyword evidence="9 15" id="KW-0269">Exonuclease</keyword>
<dbReference type="PRINTS" id="PR00853">
    <property type="entry name" value="XPGRADSUPER"/>
</dbReference>
<comment type="cofactor">
    <cofactor evidence="15">
        <name>Mg(2+)</name>
        <dbReference type="ChEBI" id="CHEBI:18420"/>
    </cofactor>
    <text evidence="15">Binds 2 magnesium ions per subunit. They probably participate in the reaction catalyzed by the enzyme. May bind an additional third magnesium ion after substrate binding.</text>
</comment>
<evidence type="ECO:0000256" key="13">
    <source>
        <dbReference type="ARBA" id="ARBA00023242"/>
    </source>
</evidence>
<evidence type="ECO:0000256" key="3">
    <source>
        <dbReference type="ARBA" id="ARBA00022705"/>
    </source>
</evidence>
<feature type="compositionally biased region" description="Basic residues" evidence="16">
    <location>
        <begin position="775"/>
        <end position="789"/>
    </location>
</feature>
<dbReference type="SMART" id="SM00485">
    <property type="entry name" value="XPGN"/>
    <property type="match status" value="1"/>
</dbReference>
<feature type="domain" description="XPG N-terminal" evidence="18">
    <location>
        <begin position="1"/>
        <end position="107"/>
    </location>
</feature>
<sequence>MGILGLSKLIGECAPLAIKDNEIKNYFGRKVAIDASMSLYQFLIAVRSEGQMLTSTDGEPTSHLMGTFYRTIRLVENGIKPLYVFDGKPPQMKSGELEKRAEKREEALKELEKATEAGDAAMVDKFNRRLVKVTKQHAQECKELLTLMGIPYVDAPCEAEAQCAALQKAGKVYATATEDMDALTFGTTVLLRHLTFSEARKMPIQEFHLDKVLEGLNLNHSEFIDLCILLGCDYCGSIRGIGPKRAIELIREHKSIENILKKIDTNKYQPPENWNFAEARKLFLEPEVADPSTFELKWNPPDEDGLVKYLCGDKNFTEDRVRSGAKKLVKARNGSTQGRLDGFFSILSTSTNKATAAKRKADDKKSTAKRGREMKISAGFPCLLSRGQSRRGGGWRLLSVLQEAGSDWRARQSRNNPPSPHQGAEPACASGTNFRTLTAPGSSKRLPHTYHLSSPTSLPTTRPLLQRHDPRQKIQVQASLLRISGSNYSLANPYEDSPTHDTSYLSPMKIPALTPPKRPDITFDMTPEYSSYLRKQEDYIQQLEKEGRTCRSVADLEGLIQSQTQLMEKLKNECQNLTHRLEDANAKHNTSKGTKHSHSKATNHNTNKVIRARTNIWETKPSIQWSRSRTRMTARKKSSIRRANLSKKSSSKAKKPSKRRTRAIRRDTTRATIQPSTRKATIPTSTPKATILTSTQKGTTPISTQKDTTPIITQKDTIPASIPKDMIPASTQRATTQANIKRSMQKGILTKPDRRRQCRQTFNRLQLRHNNLSHLHPRPNKIFRSKHQPHNQNAMNISGK</sequence>
<evidence type="ECO:0000256" key="15">
    <source>
        <dbReference type="HAMAP-Rule" id="MF_03140"/>
    </source>
</evidence>
<comment type="subcellular location">
    <subcellularLocation>
        <location evidence="1 15">Mitochondrion</location>
    </subcellularLocation>
    <subcellularLocation>
        <location evidence="15">Nucleus</location>
        <location evidence="15">Nucleolus</location>
    </subcellularLocation>
    <subcellularLocation>
        <location evidence="15">Nucleus</location>
        <location evidence="15">Nucleoplasm</location>
    </subcellularLocation>
    <text evidence="15">Resides mostly in the nucleoli and relocalizes to the nucleoplasm upon DNA damage.</text>
</comment>
<dbReference type="GO" id="GO:0005730">
    <property type="term" value="C:nucleolus"/>
    <property type="evidence" value="ECO:0007669"/>
    <property type="project" value="UniProtKB-SubCell"/>
</dbReference>
<reference evidence="19 20" key="1">
    <citation type="submission" date="2020-02" db="EMBL/GenBank/DDBJ databases">
        <authorList>
            <person name="Ferguson B K."/>
        </authorList>
    </citation>
    <scope>NUCLEOTIDE SEQUENCE [LARGE SCALE GENOMIC DNA]</scope>
</reference>
<feature type="domain" description="XPG-I" evidence="17">
    <location>
        <begin position="146"/>
        <end position="218"/>
    </location>
</feature>
<dbReference type="PANTHER" id="PTHR11081:SF9">
    <property type="entry name" value="FLAP ENDONUCLEASE 1"/>
    <property type="match status" value="1"/>
</dbReference>
<evidence type="ECO:0000256" key="4">
    <source>
        <dbReference type="ARBA" id="ARBA00022722"/>
    </source>
</evidence>
<feature type="compositionally biased region" description="Polar residues" evidence="16">
    <location>
        <begin position="790"/>
        <end position="800"/>
    </location>
</feature>
<protein>
    <recommendedName>
        <fullName evidence="15">Flap endonuclease 1</fullName>
        <shortName evidence="15">FEN-1</shortName>
        <ecNumber evidence="15">3.1.-.-</ecNumber>
    </recommendedName>
    <alternativeName>
        <fullName evidence="15">Flap structure-specific endonuclease 1</fullName>
    </alternativeName>
</protein>
<dbReference type="GO" id="GO:0043137">
    <property type="term" value="P:DNA replication, removal of RNA primer"/>
    <property type="evidence" value="ECO:0007669"/>
    <property type="project" value="UniProtKB-UniRule"/>
</dbReference>
<keyword evidence="4 15" id="KW-0540">Nuclease</keyword>
<feature type="region of interest" description="Disordered" evidence="16">
    <location>
        <begin position="407"/>
        <end position="467"/>
    </location>
</feature>
<evidence type="ECO:0000256" key="8">
    <source>
        <dbReference type="ARBA" id="ARBA00022801"/>
    </source>
</evidence>
<dbReference type="PROSITE" id="PS00841">
    <property type="entry name" value="XPG_1"/>
    <property type="match status" value="1"/>
</dbReference>
<dbReference type="GO" id="GO:0008409">
    <property type="term" value="F:5'-3' exonuclease activity"/>
    <property type="evidence" value="ECO:0007669"/>
    <property type="project" value="UniProtKB-UniRule"/>
</dbReference>
<name>A0A6H5GF48_9HEMI</name>
<dbReference type="InterPro" id="IPR029060">
    <property type="entry name" value="PIN-like_dom_sf"/>
</dbReference>
<dbReference type="InterPro" id="IPR006086">
    <property type="entry name" value="XPG-I_dom"/>
</dbReference>
<dbReference type="SUPFAM" id="SSF47807">
    <property type="entry name" value="5' to 3' exonuclease, C-terminal subdomain"/>
    <property type="match status" value="1"/>
</dbReference>
<dbReference type="GO" id="GO:0017108">
    <property type="term" value="F:5'-flap endonuclease activity"/>
    <property type="evidence" value="ECO:0007669"/>
    <property type="project" value="UniProtKB-UniRule"/>
</dbReference>
<dbReference type="SUPFAM" id="SSF88723">
    <property type="entry name" value="PIN domain-like"/>
    <property type="match status" value="1"/>
</dbReference>
<dbReference type="GO" id="GO:0003677">
    <property type="term" value="F:DNA binding"/>
    <property type="evidence" value="ECO:0007669"/>
    <property type="project" value="UniProtKB-UniRule"/>
</dbReference>
<keyword evidence="6 15" id="KW-0255">Endonuclease</keyword>
<dbReference type="GO" id="GO:0004523">
    <property type="term" value="F:RNA-DNA hybrid ribonuclease activity"/>
    <property type="evidence" value="ECO:0007669"/>
    <property type="project" value="TreeGrafter"/>
</dbReference>
<keyword evidence="8 15" id="KW-0378">Hydrolase</keyword>
<feature type="compositionally biased region" description="Basic residues" evidence="16">
    <location>
        <begin position="649"/>
        <end position="663"/>
    </location>
</feature>
<evidence type="ECO:0000256" key="7">
    <source>
        <dbReference type="ARBA" id="ARBA00022763"/>
    </source>
</evidence>
<dbReference type="Gene3D" id="3.40.50.1010">
    <property type="entry name" value="5'-nuclease"/>
    <property type="match status" value="1"/>
</dbReference>
<dbReference type="FunFam" id="3.40.50.1010:FF:000003">
    <property type="entry name" value="Flap endonuclease 1"/>
    <property type="match status" value="1"/>
</dbReference>
<comment type="similarity">
    <text evidence="14 15">Belongs to the XPG/RAD2 endonuclease family. FEN1 subfamily.</text>
</comment>
<keyword evidence="2 15" id="KW-0597">Phosphoprotein</keyword>
<dbReference type="AlphaFoldDB" id="A0A6H5GF48"/>
<keyword evidence="7 15" id="KW-0227">DNA damage</keyword>
<evidence type="ECO:0000256" key="11">
    <source>
        <dbReference type="ARBA" id="ARBA00023128"/>
    </source>
</evidence>
<dbReference type="InterPro" id="IPR019974">
    <property type="entry name" value="XPG_CS"/>
</dbReference>
<accession>A0A6H5GF48</accession>
<keyword evidence="11 15" id="KW-0496">Mitochondrion</keyword>
<gene>
    <name evidence="15" type="primary">Fen1</name>
    <name evidence="19" type="ORF">NTEN_LOCUS7813</name>
</gene>